<evidence type="ECO:0000259" key="7">
    <source>
        <dbReference type="Pfam" id="PF00892"/>
    </source>
</evidence>
<feature type="domain" description="EamA" evidence="7">
    <location>
        <begin position="9"/>
        <end position="136"/>
    </location>
</feature>
<feature type="transmembrane region" description="Helical" evidence="6">
    <location>
        <begin position="119"/>
        <end position="137"/>
    </location>
</feature>
<evidence type="ECO:0000256" key="1">
    <source>
        <dbReference type="ARBA" id="ARBA00004141"/>
    </source>
</evidence>
<evidence type="ECO:0000256" key="2">
    <source>
        <dbReference type="ARBA" id="ARBA00007362"/>
    </source>
</evidence>
<dbReference type="SUPFAM" id="SSF103481">
    <property type="entry name" value="Multidrug resistance efflux transporter EmrE"/>
    <property type="match status" value="2"/>
</dbReference>
<feature type="transmembrane region" description="Helical" evidence="6">
    <location>
        <begin position="91"/>
        <end position="112"/>
    </location>
</feature>
<feature type="domain" description="EamA" evidence="7">
    <location>
        <begin position="151"/>
        <end position="281"/>
    </location>
</feature>
<reference evidence="8 9" key="1">
    <citation type="journal article" date="2008" name="Proc. Natl. Acad. Sci. U.S.A.">
        <title>Niche adaptation and genome expansion in the chlorophyll d-producing cyanobacterium Acaryochloris marina.</title>
        <authorList>
            <person name="Swingley W.D."/>
            <person name="Chen M."/>
            <person name="Cheung P.C."/>
            <person name="Conrad A.L."/>
            <person name="Dejesa L.C."/>
            <person name="Hao J."/>
            <person name="Honchak B.M."/>
            <person name="Karbach L.E."/>
            <person name="Kurdoglu A."/>
            <person name="Lahiri S."/>
            <person name="Mastrian S.D."/>
            <person name="Miyashita H."/>
            <person name="Page L."/>
            <person name="Ramakrishna P."/>
            <person name="Satoh S."/>
            <person name="Sattley W.M."/>
            <person name="Shimada Y."/>
            <person name="Taylor H.L."/>
            <person name="Tomo T."/>
            <person name="Tsuchiya T."/>
            <person name="Wang Z.T."/>
            <person name="Raymond J."/>
            <person name="Mimuro M."/>
            <person name="Blankenship R.E."/>
            <person name="Touchman J.W."/>
        </authorList>
    </citation>
    <scope>NUCLEOTIDE SEQUENCE [LARGE SCALE GENOMIC DNA]</scope>
    <source>
        <strain evidence="9">MBIC 11017</strain>
        <plasmid evidence="9">Plasmid pREB3</plasmid>
    </source>
</reference>
<gene>
    <name evidence="8" type="ordered locus">AM1_C0051</name>
</gene>
<proteinExistence type="inferred from homology"/>
<protein>
    <submittedName>
        <fullName evidence="8">DUF6 domain transmembrane protein</fullName>
    </submittedName>
</protein>
<name>A8ZMF0_ACAM1</name>
<feature type="transmembrane region" description="Helical" evidence="6">
    <location>
        <begin position="64"/>
        <end position="85"/>
    </location>
</feature>
<evidence type="ECO:0000256" key="3">
    <source>
        <dbReference type="ARBA" id="ARBA00022692"/>
    </source>
</evidence>
<dbReference type="KEGG" id="amr:AM1_C0051"/>
<dbReference type="Pfam" id="PF00892">
    <property type="entry name" value="EamA"/>
    <property type="match status" value="2"/>
</dbReference>
<sequence>MRLSDVLELLLLSALWGGSFLFMRIAAPVLGPIWLIECRVLFAGLALLPLLLRSQAWSMICANLKSLFIVGSINSALPFLLLAFASLSLPAGYTSIVNATAPLFGTLIATTWLHEKLTAARMVGLLSGFAGVVLLIGLQPMEITPVVIGSIVAGLLAAIMYAIAAPFAKRRLSGIPPLVIATMTQLSAAVALLPLLPFTLPAAMPSTTIMLAVLALAFFSTSLAYLLYFRLIQNIGASKALTVTYLVPIFAVLWGAVFLREAITVAMISGCCLILLGTAIANGLLFSASQRNL</sequence>
<dbReference type="AlphaFoldDB" id="A8ZMF0"/>
<evidence type="ECO:0000256" key="4">
    <source>
        <dbReference type="ARBA" id="ARBA00022989"/>
    </source>
</evidence>
<feature type="transmembrane region" description="Helical" evidence="6">
    <location>
        <begin position="143"/>
        <end position="163"/>
    </location>
</feature>
<keyword evidence="4 6" id="KW-1133">Transmembrane helix</keyword>
<dbReference type="Proteomes" id="UP000000268">
    <property type="component" value="Plasmid pREB3"/>
</dbReference>
<dbReference type="HOGENOM" id="CLU_033863_5_2_3"/>
<keyword evidence="5 6" id="KW-0472">Membrane</keyword>
<feature type="transmembrane region" description="Helical" evidence="6">
    <location>
        <begin position="175"/>
        <end position="196"/>
    </location>
</feature>
<dbReference type="GO" id="GO:0016020">
    <property type="term" value="C:membrane"/>
    <property type="evidence" value="ECO:0007669"/>
    <property type="project" value="UniProtKB-SubCell"/>
</dbReference>
<geneLocation type="plasmid" evidence="8 9">
    <name>pREB3</name>
</geneLocation>
<comment type="subcellular location">
    <subcellularLocation>
        <location evidence="1">Membrane</location>
        <topology evidence="1">Multi-pass membrane protein</topology>
    </subcellularLocation>
</comment>
<feature type="transmembrane region" description="Helical" evidence="6">
    <location>
        <begin position="33"/>
        <end position="52"/>
    </location>
</feature>
<evidence type="ECO:0000256" key="6">
    <source>
        <dbReference type="SAM" id="Phobius"/>
    </source>
</evidence>
<dbReference type="InterPro" id="IPR000620">
    <property type="entry name" value="EamA_dom"/>
</dbReference>
<dbReference type="InterPro" id="IPR037185">
    <property type="entry name" value="EmrE-like"/>
</dbReference>
<dbReference type="EMBL" id="CP000840">
    <property type="protein sequence ID" value="ABW32361.1"/>
    <property type="molecule type" value="Genomic_DNA"/>
</dbReference>
<dbReference type="PANTHER" id="PTHR32322">
    <property type="entry name" value="INNER MEMBRANE TRANSPORTER"/>
    <property type="match status" value="1"/>
</dbReference>
<dbReference type="InterPro" id="IPR050638">
    <property type="entry name" value="AA-Vitamin_Transporters"/>
</dbReference>
<dbReference type="OrthoDB" id="510638at2"/>
<dbReference type="RefSeq" id="WP_012167328.1">
    <property type="nucleotide sequence ID" value="NC_009928.1"/>
</dbReference>
<organism evidence="8 9">
    <name type="scientific">Acaryochloris marina (strain MBIC 11017)</name>
    <dbReference type="NCBI Taxonomy" id="329726"/>
    <lineage>
        <taxon>Bacteria</taxon>
        <taxon>Bacillati</taxon>
        <taxon>Cyanobacteriota</taxon>
        <taxon>Cyanophyceae</taxon>
        <taxon>Acaryochloridales</taxon>
        <taxon>Acaryochloridaceae</taxon>
        <taxon>Acaryochloris</taxon>
    </lineage>
</organism>
<keyword evidence="8" id="KW-0614">Plasmid</keyword>
<keyword evidence="3 6" id="KW-0812">Transmembrane</keyword>
<feature type="transmembrane region" description="Helical" evidence="6">
    <location>
        <begin position="7"/>
        <end position="27"/>
    </location>
</feature>
<feature type="transmembrane region" description="Helical" evidence="6">
    <location>
        <begin position="240"/>
        <end position="259"/>
    </location>
</feature>
<feature type="transmembrane region" description="Helical" evidence="6">
    <location>
        <begin position="208"/>
        <end position="228"/>
    </location>
</feature>
<comment type="similarity">
    <text evidence="2">Belongs to the EamA transporter family.</text>
</comment>
<feature type="transmembrane region" description="Helical" evidence="6">
    <location>
        <begin position="265"/>
        <end position="286"/>
    </location>
</feature>
<keyword evidence="9" id="KW-1185">Reference proteome</keyword>
<evidence type="ECO:0000256" key="5">
    <source>
        <dbReference type="ARBA" id="ARBA00023136"/>
    </source>
</evidence>
<evidence type="ECO:0000313" key="9">
    <source>
        <dbReference type="Proteomes" id="UP000000268"/>
    </source>
</evidence>
<evidence type="ECO:0000313" key="8">
    <source>
        <dbReference type="EMBL" id="ABW32361.1"/>
    </source>
</evidence>
<dbReference type="PANTHER" id="PTHR32322:SF9">
    <property type="entry name" value="AMINO-ACID METABOLITE EFFLUX PUMP-RELATED"/>
    <property type="match status" value="1"/>
</dbReference>
<accession>A8ZMF0</accession>